<dbReference type="Proteomes" id="UP000886523">
    <property type="component" value="Unassembled WGS sequence"/>
</dbReference>
<proteinExistence type="predicted"/>
<evidence type="ECO:0000313" key="3">
    <source>
        <dbReference type="Proteomes" id="UP000886523"/>
    </source>
</evidence>
<keyword evidence="3" id="KW-1185">Reference proteome</keyword>
<dbReference type="AlphaFoldDB" id="A0A9P6ANX2"/>
<evidence type="ECO:0000256" key="1">
    <source>
        <dbReference type="SAM" id="Phobius"/>
    </source>
</evidence>
<organism evidence="2 3">
    <name type="scientific">Hydnum rufescens UP504</name>
    <dbReference type="NCBI Taxonomy" id="1448309"/>
    <lineage>
        <taxon>Eukaryota</taxon>
        <taxon>Fungi</taxon>
        <taxon>Dikarya</taxon>
        <taxon>Basidiomycota</taxon>
        <taxon>Agaricomycotina</taxon>
        <taxon>Agaricomycetes</taxon>
        <taxon>Cantharellales</taxon>
        <taxon>Hydnaceae</taxon>
        <taxon>Hydnum</taxon>
    </lineage>
</organism>
<sequence length="115" mass="12881">MTDTYKTGELGASQSCNRYQRSLAVLLQRDPVVPFPNRHQRFMNPPQTGTSRAAIQAHGALQLTTITGAQCCSEFCEIELGLFGHVHPPRSQMLGLGIHITVLYLWAIYLYDETM</sequence>
<evidence type="ECO:0000313" key="2">
    <source>
        <dbReference type="EMBL" id="KAF9508919.1"/>
    </source>
</evidence>
<keyword evidence="1" id="KW-0812">Transmembrane</keyword>
<keyword evidence="1" id="KW-1133">Transmembrane helix</keyword>
<name>A0A9P6ANX2_9AGAM</name>
<gene>
    <name evidence="2" type="ORF">BS47DRAFT_191175</name>
</gene>
<dbReference type="EMBL" id="MU129047">
    <property type="protein sequence ID" value="KAF9508919.1"/>
    <property type="molecule type" value="Genomic_DNA"/>
</dbReference>
<reference evidence="2" key="1">
    <citation type="journal article" date="2020" name="Nat. Commun.">
        <title>Large-scale genome sequencing of mycorrhizal fungi provides insights into the early evolution of symbiotic traits.</title>
        <authorList>
            <person name="Miyauchi S."/>
            <person name="Kiss E."/>
            <person name="Kuo A."/>
            <person name="Drula E."/>
            <person name="Kohler A."/>
            <person name="Sanchez-Garcia M."/>
            <person name="Morin E."/>
            <person name="Andreopoulos B."/>
            <person name="Barry K.W."/>
            <person name="Bonito G."/>
            <person name="Buee M."/>
            <person name="Carver A."/>
            <person name="Chen C."/>
            <person name="Cichocki N."/>
            <person name="Clum A."/>
            <person name="Culley D."/>
            <person name="Crous P.W."/>
            <person name="Fauchery L."/>
            <person name="Girlanda M."/>
            <person name="Hayes R.D."/>
            <person name="Keri Z."/>
            <person name="LaButti K."/>
            <person name="Lipzen A."/>
            <person name="Lombard V."/>
            <person name="Magnuson J."/>
            <person name="Maillard F."/>
            <person name="Murat C."/>
            <person name="Nolan M."/>
            <person name="Ohm R.A."/>
            <person name="Pangilinan J."/>
            <person name="Pereira M.F."/>
            <person name="Perotto S."/>
            <person name="Peter M."/>
            <person name="Pfister S."/>
            <person name="Riley R."/>
            <person name="Sitrit Y."/>
            <person name="Stielow J.B."/>
            <person name="Szollosi G."/>
            <person name="Zifcakova L."/>
            <person name="Stursova M."/>
            <person name="Spatafora J.W."/>
            <person name="Tedersoo L."/>
            <person name="Vaario L.M."/>
            <person name="Yamada A."/>
            <person name="Yan M."/>
            <person name="Wang P."/>
            <person name="Xu J."/>
            <person name="Bruns T."/>
            <person name="Baldrian P."/>
            <person name="Vilgalys R."/>
            <person name="Dunand C."/>
            <person name="Henrissat B."/>
            <person name="Grigoriev I.V."/>
            <person name="Hibbett D."/>
            <person name="Nagy L.G."/>
            <person name="Martin F.M."/>
        </authorList>
    </citation>
    <scope>NUCLEOTIDE SEQUENCE</scope>
    <source>
        <strain evidence="2">UP504</strain>
    </source>
</reference>
<accession>A0A9P6ANX2</accession>
<comment type="caution">
    <text evidence="2">The sequence shown here is derived from an EMBL/GenBank/DDBJ whole genome shotgun (WGS) entry which is preliminary data.</text>
</comment>
<feature type="transmembrane region" description="Helical" evidence="1">
    <location>
        <begin position="93"/>
        <end position="111"/>
    </location>
</feature>
<keyword evidence="1" id="KW-0472">Membrane</keyword>
<protein>
    <submittedName>
        <fullName evidence="2">Uncharacterized protein</fullName>
    </submittedName>
</protein>